<dbReference type="SUPFAM" id="SSF51445">
    <property type="entry name" value="(Trans)glycosidases"/>
    <property type="match status" value="1"/>
</dbReference>
<evidence type="ECO:0000256" key="1">
    <source>
        <dbReference type="ARBA" id="ARBA00022669"/>
    </source>
</evidence>
<dbReference type="PROSITE" id="PS50941">
    <property type="entry name" value="CHIT_BIND_I_2"/>
    <property type="match status" value="1"/>
</dbReference>
<feature type="domain" description="Chitin-binding type-1" evidence="3">
    <location>
        <begin position="56"/>
        <end position="108"/>
    </location>
</feature>
<feature type="disulfide bond" evidence="2">
    <location>
        <begin position="73"/>
        <end position="85"/>
    </location>
</feature>
<dbReference type="InterPro" id="IPR017853">
    <property type="entry name" value="GH"/>
</dbReference>
<dbReference type="GO" id="GO:0005975">
    <property type="term" value="P:carbohydrate metabolic process"/>
    <property type="evidence" value="ECO:0007669"/>
    <property type="project" value="InterPro"/>
</dbReference>
<sequence length="199" mass="21501">MLNGHIETTISGSWSWLTRTNSSPTKDCKIGCCSNGVCGLGPDFCGSSCISTCDYKSECDPGWGAQWSAAETCPLNVCCSKFGFCGTTSEFCGTKKVTKPSCSGTSSNKRSIGYYEGWSTTKACDGMSPENIPAGAYTHLNFAFAFIDPKTCKVAPMSDLDVQLYLRFTAIKDDNPGLQTWISIGGWSMKRPRYAFLIA</sequence>
<dbReference type="InterPro" id="IPR036861">
    <property type="entry name" value="Endochitinase-like_sf"/>
</dbReference>
<dbReference type="PANTHER" id="PTHR11177">
    <property type="entry name" value="CHITINASE"/>
    <property type="match status" value="1"/>
</dbReference>
<dbReference type="InterPro" id="IPR050314">
    <property type="entry name" value="Glycosyl_Hydrlase_18"/>
</dbReference>
<dbReference type="PROSITE" id="PS51910">
    <property type="entry name" value="GH18_2"/>
    <property type="match status" value="1"/>
</dbReference>
<evidence type="ECO:0000313" key="6">
    <source>
        <dbReference type="Proteomes" id="UP000606974"/>
    </source>
</evidence>
<dbReference type="Gene3D" id="3.30.60.10">
    <property type="entry name" value="Endochitinase-like"/>
    <property type="match status" value="1"/>
</dbReference>
<evidence type="ECO:0000259" key="4">
    <source>
        <dbReference type="PROSITE" id="PS51910"/>
    </source>
</evidence>
<dbReference type="InterPro" id="IPR018371">
    <property type="entry name" value="Chitin-binding_1_CS"/>
</dbReference>
<dbReference type="Gene3D" id="3.20.20.80">
    <property type="entry name" value="Glycosidases"/>
    <property type="match status" value="1"/>
</dbReference>
<evidence type="ECO:0000259" key="3">
    <source>
        <dbReference type="PROSITE" id="PS50941"/>
    </source>
</evidence>
<dbReference type="AlphaFoldDB" id="A0A8H7ADF5"/>
<keyword evidence="2" id="KW-1015">Disulfide bond</keyword>
<name>A0A8H7ADF5_9EURO</name>
<proteinExistence type="predicted"/>
<protein>
    <recommendedName>
        <fullName evidence="7">Chitinase</fullName>
    </recommendedName>
</protein>
<keyword evidence="6" id="KW-1185">Reference proteome</keyword>
<dbReference type="EMBL" id="JAACFV010000102">
    <property type="protein sequence ID" value="KAF7505727.1"/>
    <property type="molecule type" value="Genomic_DNA"/>
</dbReference>
<organism evidence="5 6">
    <name type="scientific">Endocarpon pusillum</name>
    <dbReference type="NCBI Taxonomy" id="364733"/>
    <lineage>
        <taxon>Eukaryota</taxon>
        <taxon>Fungi</taxon>
        <taxon>Dikarya</taxon>
        <taxon>Ascomycota</taxon>
        <taxon>Pezizomycotina</taxon>
        <taxon>Eurotiomycetes</taxon>
        <taxon>Chaetothyriomycetidae</taxon>
        <taxon>Verrucariales</taxon>
        <taxon>Verrucariaceae</taxon>
        <taxon>Endocarpon</taxon>
    </lineage>
</organism>
<evidence type="ECO:0008006" key="7">
    <source>
        <dbReference type="Google" id="ProtNLM"/>
    </source>
</evidence>
<dbReference type="SUPFAM" id="SSF57016">
    <property type="entry name" value="Plant lectins/antimicrobial peptides"/>
    <property type="match status" value="1"/>
</dbReference>
<reference evidence="5" key="1">
    <citation type="submission" date="2020-02" db="EMBL/GenBank/DDBJ databases">
        <authorList>
            <person name="Palmer J.M."/>
        </authorList>
    </citation>
    <scope>NUCLEOTIDE SEQUENCE</scope>
    <source>
        <strain evidence="5">EPUS1.4</strain>
        <tissue evidence="5">Thallus</tissue>
    </source>
</reference>
<evidence type="ECO:0000256" key="2">
    <source>
        <dbReference type="PROSITE-ProRule" id="PRU00261"/>
    </source>
</evidence>
<dbReference type="PANTHER" id="PTHR11177:SF333">
    <property type="entry name" value="CHITINASE"/>
    <property type="match status" value="1"/>
</dbReference>
<feature type="domain" description="GH18" evidence="4">
    <location>
        <begin position="109"/>
        <end position="199"/>
    </location>
</feature>
<dbReference type="Proteomes" id="UP000606974">
    <property type="component" value="Unassembled WGS sequence"/>
</dbReference>
<dbReference type="CDD" id="cd00035">
    <property type="entry name" value="ChtBD1"/>
    <property type="match status" value="1"/>
</dbReference>
<comment type="caution">
    <text evidence="2">Lacks conserved residue(s) required for the propagation of feature annotation.</text>
</comment>
<dbReference type="SMART" id="SM00270">
    <property type="entry name" value="ChtBD1"/>
    <property type="match status" value="2"/>
</dbReference>
<dbReference type="InterPro" id="IPR001223">
    <property type="entry name" value="Glyco_hydro18_cat"/>
</dbReference>
<keyword evidence="1 2" id="KW-0147">Chitin-binding</keyword>
<comment type="caution">
    <text evidence="5">The sequence shown here is derived from an EMBL/GenBank/DDBJ whole genome shotgun (WGS) entry which is preliminary data.</text>
</comment>
<gene>
    <name evidence="5" type="ORF">GJ744_000493</name>
</gene>
<dbReference type="Pfam" id="PF00704">
    <property type="entry name" value="Glyco_hydro_18"/>
    <property type="match status" value="1"/>
</dbReference>
<dbReference type="GO" id="GO:0008061">
    <property type="term" value="F:chitin binding"/>
    <property type="evidence" value="ECO:0007669"/>
    <property type="project" value="UniProtKB-UniRule"/>
</dbReference>
<dbReference type="PROSITE" id="PS00026">
    <property type="entry name" value="CHIT_BIND_I_1"/>
    <property type="match status" value="1"/>
</dbReference>
<accession>A0A8H7ADF5</accession>
<evidence type="ECO:0000313" key="5">
    <source>
        <dbReference type="EMBL" id="KAF7505727.1"/>
    </source>
</evidence>
<dbReference type="Pfam" id="PF00187">
    <property type="entry name" value="Chitin_bind_1"/>
    <property type="match status" value="1"/>
</dbReference>
<feature type="disulfide bond" evidence="2">
    <location>
        <begin position="78"/>
        <end position="92"/>
    </location>
</feature>
<dbReference type="OrthoDB" id="4359669at2759"/>
<dbReference type="InterPro" id="IPR001002">
    <property type="entry name" value="Chitin-bd_1"/>
</dbReference>